<organism evidence="1 2">
    <name type="scientific">Ajellomyces capsulatus</name>
    <name type="common">Darling's disease fungus</name>
    <name type="synonym">Histoplasma capsulatum</name>
    <dbReference type="NCBI Taxonomy" id="5037"/>
    <lineage>
        <taxon>Eukaryota</taxon>
        <taxon>Fungi</taxon>
        <taxon>Dikarya</taxon>
        <taxon>Ascomycota</taxon>
        <taxon>Pezizomycotina</taxon>
        <taxon>Eurotiomycetes</taxon>
        <taxon>Eurotiomycetidae</taxon>
        <taxon>Onygenales</taxon>
        <taxon>Ajellomycetaceae</taxon>
        <taxon>Histoplasma</taxon>
    </lineage>
</organism>
<evidence type="ECO:0000313" key="1">
    <source>
        <dbReference type="EMBL" id="KAG5300216.1"/>
    </source>
</evidence>
<accession>A0A8H7YZV0</accession>
<dbReference type="EMBL" id="JAEVHI010000002">
    <property type="protein sequence ID" value="KAG5300216.1"/>
    <property type="molecule type" value="Genomic_DNA"/>
</dbReference>
<reference evidence="1 2" key="1">
    <citation type="submission" date="2021-01" db="EMBL/GenBank/DDBJ databases">
        <title>Chromosome-level genome assembly of a human fungal pathogen reveals clustering of transcriptionally co-regulated genes.</title>
        <authorList>
            <person name="Voorhies M."/>
            <person name="Cohen S."/>
            <person name="Shea T.P."/>
            <person name="Petrus S."/>
            <person name="Munoz J.F."/>
            <person name="Poplawski S."/>
            <person name="Goldman W.E."/>
            <person name="Michael T."/>
            <person name="Cuomo C.A."/>
            <person name="Sil A."/>
            <person name="Beyhan S."/>
        </authorList>
    </citation>
    <scope>NUCLEOTIDE SEQUENCE [LARGE SCALE GENOMIC DNA]</scope>
    <source>
        <strain evidence="1 2">G184AR</strain>
    </source>
</reference>
<gene>
    <name evidence="1" type="ORF">I7I52_10772</name>
</gene>
<sequence length="66" mass="7406">MLVSARMLSGRRTQFASWSALVGSGQAVKHKPCENVAVFTVFKTQQVHGIHRKWLSQDVPMLLPWG</sequence>
<protein>
    <submittedName>
        <fullName evidence="1">Uncharacterized protein</fullName>
    </submittedName>
</protein>
<dbReference type="AlphaFoldDB" id="A0A8H7YZV0"/>
<dbReference type="VEuPathDB" id="FungiDB:I7I52_10772"/>
<name>A0A8H7YZV0_AJECA</name>
<evidence type="ECO:0000313" key="2">
    <source>
        <dbReference type="Proteomes" id="UP000670092"/>
    </source>
</evidence>
<dbReference type="Proteomes" id="UP000670092">
    <property type="component" value="Unassembled WGS sequence"/>
</dbReference>
<proteinExistence type="predicted"/>
<comment type="caution">
    <text evidence="1">The sequence shown here is derived from an EMBL/GenBank/DDBJ whole genome shotgun (WGS) entry which is preliminary data.</text>
</comment>